<evidence type="ECO:0000256" key="1">
    <source>
        <dbReference type="SAM" id="MobiDB-lite"/>
    </source>
</evidence>
<evidence type="ECO:0000313" key="3">
    <source>
        <dbReference type="Proteomes" id="UP000033815"/>
    </source>
</evidence>
<dbReference type="EMBL" id="LCHP01000004">
    <property type="protein sequence ID" value="KKT36934.1"/>
    <property type="molecule type" value="Genomic_DNA"/>
</dbReference>
<dbReference type="AlphaFoldDB" id="A0A837IIE5"/>
<sequence>MDNEAEKIFKEQLGKLPNEVTSFLSSAPWSEDLDEIGSLYNLPENELYGFKREATLALVGLVHPDAFSVMLEQEVGIKGAVLEALVANVEKKIFSPIRPALVEFFEKEARNDSVQTQAVAEEAPLAQASPSVVSGSVLNVHRIPDVAPENLPTEEGESLLTSFTPEFEEAEAKETPTHPFEEKMKKVFTAGQQSLGELAIEPSAPPLSATQAPKAPPIYQADPYREPIE</sequence>
<proteinExistence type="predicted"/>
<gene>
    <name evidence="2" type="ORF">UW25_C0004G0262</name>
</gene>
<protein>
    <submittedName>
        <fullName evidence="2">Uncharacterized protein</fullName>
    </submittedName>
</protein>
<name>A0A837IIE5_9BACT</name>
<dbReference type="Proteomes" id="UP000033815">
    <property type="component" value="Unassembled WGS sequence"/>
</dbReference>
<evidence type="ECO:0000313" key="2">
    <source>
        <dbReference type="EMBL" id="KKT36934.1"/>
    </source>
</evidence>
<organism evidence="2 3">
    <name type="scientific">Candidatus Nomurabacteria bacterium GW2011_GWB1_44_12</name>
    <dbReference type="NCBI Taxonomy" id="1618748"/>
    <lineage>
        <taxon>Bacteria</taxon>
        <taxon>Candidatus Nomuraibacteriota</taxon>
    </lineage>
</organism>
<accession>A0A837IIE5</accession>
<comment type="caution">
    <text evidence="2">The sequence shown here is derived from an EMBL/GenBank/DDBJ whole genome shotgun (WGS) entry which is preliminary data.</text>
</comment>
<reference evidence="2 3" key="1">
    <citation type="journal article" date="2015" name="Nature">
        <title>rRNA introns, odd ribosomes, and small enigmatic genomes across a large radiation of phyla.</title>
        <authorList>
            <person name="Brown C.T."/>
            <person name="Hug L.A."/>
            <person name="Thomas B.C."/>
            <person name="Sharon I."/>
            <person name="Castelle C.J."/>
            <person name="Singh A."/>
            <person name="Wilkins M.J."/>
            <person name="Williams K.H."/>
            <person name="Banfield J.F."/>
        </authorList>
    </citation>
    <scope>NUCLEOTIDE SEQUENCE [LARGE SCALE GENOMIC DNA]</scope>
</reference>
<feature type="region of interest" description="Disordered" evidence="1">
    <location>
        <begin position="199"/>
        <end position="229"/>
    </location>
</feature>